<reference evidence="2" key="1">
    <citation type="submission" date="2007-04" db="EMBL/GenBank/DDBJ databases">
        <title>Annotation of Pediculus humanus corporis strain USDA.</title>
        <authorList>
            <person name="Kirkness E."/>
            <person name="Hannick L."/>
            <person name="Hass B."/>
            <person name="Bruggner R."/>
            <person name="Lawson D."/>
            <person name="Bidwell S."/>
            <person name="Joardar V."/>
            <person name="Caler E."/>
            <person name="Walenz B."/>
            <person name="Inman J."/>
            <person name="Schobel S."/>
            <person name="Galinsky K."/>
            <person name="Amedeo P."/>
            <person name="Strausberg R."/>
        </authorList>
    </citation>
    <scope>NUCLEOTIDE SEQUENCE</scope>
    <source>
        <strain evidence="2">USDA</strain>
    </source>
</reference>
<dbReference type="KEGG" id="phu:Phum_PHUM401220"/>
<feature type="region of interest" description="Disordered" evidence="1">
    <location>
        <begin position="1"/>
        <end position="28"/>
    </location>
</feature>
<proteinExistence type="predicted"/>
<dbReference type="Proteomes" id="UP000009046">
    <property type="component" value="Unassembled WGS sequence"/>
</dbReference>
<reference evidence="2" key="2">
    <citation type="submission" date="2007-04" db="EMBL/GenBank/DDBJ databases">
        <title>The genome of the human body louse.</title>
        <authorList>
            <consortium name="The Human Body Louse Genome Consortium"/>
            <person name="Kirkness E."/>
            <person name="Walenz B."/>
            <person name="Hass B."/>
            <person name="Bruggner R."/>
            <person name="Strausberg R."/>
        </authorList>
    </citation>
    <scope>NUCLEOTIDE SEQUENCE</scope>
    <source>
        <strain evidence="2">USDA</strain>
    </source>
</reference>
<dbReference type="VEuPathDB" id="VectorBase:PHUM401220"/>
<evidence type="ECO:0000256" key="1">
    <source>
        <dbReference type="SAM" id="MobiDB-lite"/>
    </source>
</evidence>
<dbReference type="EMBL" id="DS235491">
    <property type="protein sequence ID" value="EEB16057.1"/>
    <property type="molecule type" value="Genomic_DNA"/>
</dbReference>
<feature type="compositionally biased region" description="Pro residues" evidence="1">
    <location>
        <begin position="14"/>
        <end position="24"/>
    </location>
</feature>
<dbReference type="HOGENOM" id="CLU_2443489_0_0_1"/>
<protein>
    <submittedName>
        <fullName evidence="2 3">Uncharacterized protein</fullName>
    </submittedName>
</protein>
<dbReference type="InParanoid" id="E0VRQ1"/>
<sequence>MTEEIPTEMNVFIPPVPPPPPPTAPSALPSEQLLTSSSTAIPAKSLTHLPKRPPVDIEFSDITYTVPTAKGKHYYYHYHHHHYHRRRSRN</sequence>
<dbReference type="EnsemblMetazoa" id="PHUM401220-RA">
    <property type="protein sequence ID" value="PHUM401220-PA"/>
    <property type="gene ID" value="PHUM401220"/>
</dbReference>
<evidence type="ECO:0000313" key="4">
    <source>
        <dbReference type="Proteomes" id="UP000009046"/>
    </source>
</evidence>
<dbReference type="AlphaFoldDB" id="E0VRQ1"/>
<gene>
    <name evidence="3" type="primary">8231056</name>
    <name evidence="2" type="ORF">Phum_PHUM401220</name>
</gene>
<dbReference type="EMBL" id="AAZO01004718">
    <property type="status" value="NOT_ANNOTATED_CDS"/>
    <property type="molecule type" value="Genomic_DNA"/>
</dbReference>
<name>E0VRQ1_PEDHC</name>
<dbReference type="CTD" id="8231056"/>
<keyword evidence="4" id="KW-1185">Reference proteome</keyword>
<dbReference type="GeneID" id="8231056"/>
<dbReference type="RefSeq" id="XP_002428795.1">
    <property type="nucleotide sequence ID" value="XM_002428750.1"/>
</dbReference>
<evidence type="ECO:0000313" key="2">
    <source>
        <dbReference type="EMBL" id="EEB16057.1"/>
    </source>
</evidence>
<dbReference type="OrthoDB" id="7411211at2759"/>
<organism>
    <name type="scientific">Pediculus humanus subsp. corporis</name>
    <name type="common">Body louse</name>
    <dbReference type="NCBI Taxonomy" id="121224"/>
    <lineage>
        <taxon>Eukaryota</taxon>
        <taxon>Metazoa</taxon>
        <taxon>Ecdysozoa</taxon>
        <taxon>Arthropoda</taxon>
        <taxon>Hexapoda</taxon>
        <taxon>Insecta</taxon>
        <taxon>Pterygota</taxon>
        <taxon>Neoptera</taxon>
        <taxon>Paraneoptera</taxon>
        <taxon>Psocodea</taxon>
        <taxon>Troctomorpha</taxon>
        <taxon>Phthiraptera</taxon>
        <taxon>Anoplura</taxon>
        <taxon>Pediculidae</taxon>
        <taxon>Pediculus</taxon>
    </lineage>
</organism>
<reference evidence="3" key="3">
    <citation type="submission" date="2020-05" db="UniProtKB">
        <authorList>
            <consortium name="EnsemblMetazoa"/>
        </authorList>
    </citation>
    <scope>IDENTIFICATION</scope>
    <source>
        <strain evidence="3">USDA</strain>
    </source>
</reference>
<accession>E0VRQ1</accession>
<evidence type="ECO:0000313" key="3">
    <source>
        <dbReference type="EnsemblMetazoa" id="PHUM401220-PA"/>
    </source>
</evidence>